<evidence type="ECO:0000313" key="2">
    <source>
        <dbReference type="EMBL" id="SFT25936.1"/>
    </source>
</evidence>
<dbReference type="AlphaFoldDB" id="A0A1I6WJ07"/>
<dbReference type="SUPFAM" id="SSF53795">
    <property type="entry name" value="PEP carboxykinase-like"/>
    <property type="match status" value="1"/>
</dbReference>
<dbReference type="PROSITE" id="PS51257">
    <property type="entry name" value="PROKAR_LIPOPROTEIN"/>
    <property type="match status" value="1"/>
</dbReference>
<dbReference type="Proteomes" id="UP000199392">
    <property type="component" value="Unassembled WGS sequence"/>
</dbReference>
<feature type="domain" description="NadR/Ttd14 AAA" evidence="1">
    <location>
        <begin position="10"/>
        <end position="50"/>
    </location>
</feature>
<dbReference type="STRING" id="311180.SAMN04488050_1242"/>
<dbReference type="Pfam" id="PF13521">
    <property type="entry name" value="AAA_28"/>
    <property type="match status" value="1"/>
</dbReference>
<keyword evidence="3" id="KW-1185">Reference proteome</keyword>
<gene>
    <name evidence="2" type="ORF">SAMN04488050_1242</name>
</gene>
<organism evidence="2 3">
    <name type="scientific">Alloyangia pacifica</name>
    <dbReference type="NCBI Taxonomy" id="311180"/>
    <lineage>
        <taxon>Bacteria</taxon>
        <taxon>Pseudomonadati</taxon>
        <taxon>Pseudomonadota</taxon>
        <taxon>Alphaproteobacteria</taxon>
        <taxon>Rhodobacterales</taxon>
        <taxon>Roseobacteraceae</taxon>
        <taxon>Alloyangia</taxon>
    </lineage>
</organism>
<dbReference type="InterPro" id="IPR038727">
    <property type="entry name" value="NadR/Ttd14_AAA_dom"/>
</dbReference>
<dbReference type="RefSeq" id="WP_092431101.1">
    <property type="nucleotide sequence ID" value="NZ_FNCL01000027.1"/>
</dbReference>
<proteinExistence type="predicted"/>
<sequence>MRNGHGGQHVVLSSCSGGGKSTLLAELAPRGFETVEEPGRKIVSRELNGAGVVLP</sequence>
<protein>
    <submittedName>
        <fullName evidence="2">AAA domain-containing protein</fullName>
    </submittedName>
</protein>
<evidence type="ECO:0000259" key="1">
    <source>
        <dbReference type="Pfam" id="PF13521"/>
    </source>
</evidence>
<dbReference type="OrthoDB" id="5638848at2"/>
<dbReference type="EMBL" id="FOZW01000024">
    <property type="protein sequence ID" value="SFT25936.1"/>
    <property type="molecule type" value="Genomic_DNA"/>
</dbReference>
<evidence type="ECO:0000313" key="3">
    <source>
        <dbReference type="Proteomes" id="UP000199392"/>
    </source>
</evidence>
<name>A0A1I6WJ07_9RHOB</name>
<accession>A0A1I6WJ07</accession>
<reference evidence="3" key="1">
    <citation type="submission" date="2016-10" db="EMBL/GenBank/DDBJ databases">
        <authorList>
            <person name="Varghese N."/>
            <person name="Submissions S."/>
        </authorList>
    </citation>
    <scope>NUCLEOTIDE SEQUENCE [LARGE SCALE GENOMIC DNA]</scope>
    <source>
        <strain evidence="3">DSM 26894</strain>
    </source>
</reference>